<sequence>KRYVYTGILDLTDQSPSNILALLIASDELNLDELVQCSQEHLIKEESSWLRENFTSTLHIFNKHQRLLNLDRDILFEFIQSDFLTVKEIDIWNFLLKWTKSSHPFIPNIRFHEMSGLEFYDNFRPYKALLPDNLYESLENYFIIKRNHIFRPRCVSNSSKIIGGYNPLGLKVTYLTFLPQWDQTSDSLVKVSSQAILNNSGSWINFGNSDLVINCENGLNGLSGLCEQNSYEKILNPTSIEILEIFTGLGRIAVVPDTAAR</sequence>
<evidence type="ECO:0000313" key="1">
    <source>
        <dbReference type="EMBL" id="CAG8798353.1"/>
    </source>
</evidence>
<dbReference type="EMBL" id="CAJVQB010021938">
    <property type="protein sequence ID" value="CAG8798353.1"/>
    <property type="molecule type" value="Genomic_DNA"/>
</dbReference>
<keyword evidence="2" id="KW-1185">Reference proteome</keyword>
<gene>
    <name evidence="1" type="ORF">GMARGA_LOCUS22582</name>
</gene>
<name>A0ABN7VTB4_GIGMA</name>
<dbReference type="Proteomes" id="UP000789901">
    <property type="component" value="Unassembled WGS sequence"/>
</dbReference>
<dbReference type="Gene3D" id="1.25.40.420">
    <property type="match status" value="1"/>
</dbReference>
<proteinExistence type="predicted"/>
<evidence type="ECO:0000313" key="2">
    <source>
        <dbReference type="Proteomes" id="UP000789901"/>
    </source>
</evidence>
<protein>
    <submittedName>
        <fullName evidence="1">33744_t:CDS:1</fullName>
    </submittedName>
</protein>
<reference evidence="1 2" key="1">
    <citation type="submission" date="2021-06" db="EMBL/GenBank/DDBJ databases">
        <authorList>
            <person name="Kallberg Y."/>
            <person name="Tangrot J."/>
            <person name="Rosling A."/>
        </authorList>
    </citation>
    <scope>NUCLEOTIDE SEQUENCE [LARGE SCALE GENOMIC DNA]</scope>
    <source>
        <strain evidence="1 2">120-4 pot B 10/14</strain>
    </source>
</reference>
<organism evidence="1 2">
    <name type="scientific">Gigaspora margarita</name>
    <dbReference type="NCBI Taxonomy" id="4874"/>
    <lineage>
        <taxon>Eukaryota</taxon>
        <taxon>Fungi</taxon>
        <taxon>Fungi incertae sedis</taxon>
        <taxon>Mucoromycota</taxon>
        <taxon>Glomeromycotina</taxon>
        <taxon>Glomeromycetes</taxon>
        <taxon>Diversisporales</taxon>
        <taxon>Gigasporaceae</taxon>
        <taxon>Gigaspora</taxon>
    </lineage>
</organism>
<accession>A0ABN7VTB4</accession>
<feature type="non-terminal residue" evidence="1">
    <location>
        <position position="1"/>
    </location>
</feature>
<comment type="caution">
    <text evidence="1">The sequence shown here is derived from an EMBL/GenBank/DDBJ whole genome shotgun (WGS) entry which is preliminary data.</text>
</comment>